<accession>A0A6U2YBN3</accession>
<evidence type="ECO:0000313" key="3">
    <source>
        <dbReference type="EMBL" id="CAD9948827.1"/>
    </source>
</evidence>
<feature type="signal peptide" evidence="1">
    <location>
        <begin position="1"/>
        <end position="35"/>
    </location>
</feature>
<protein>
    <recommendedName>
        <fullName evidence="4">SUEL-type lectin domain-containing protein</fullName>
    </recommendedName>
</protein>
<dbReference type="EMBL" id="HBHT01006552">
    <property type="protein sequence ID" value="CAD9948825.1"/>
    <property type="molecule type" value="Transcribed_RNA"/>
</dbReference>
<evidence type="ECO:0008006" key="4">
    <source>
        <dbReference type="Google" id="ProtNLM"/>
    </source>
</evidence>
<dbReference type="AlphaFoldDB" id="A0A6U2YBN3"/>
<dbReference type="EMBL" id="HBHT01006553">
    <property type="protein sequence ID" value="CAD9948827.1"/>
    <property type="molecule type" value="Transcribed_RNA"/>
</dbReference>
<evidence type="ECO:0000256" key="1">
    <source>
        <dbReference type="SAM" id="SignalP"/>
    </source>
</evidence>
<gene>
    <name evidence="2" type="ORF">APAL1065_LOCUS4367</name>
    <name evidence="3" type="ORF">APAL1065_LOCUS4368</name>
</gene>
<feature type="chain" id="PRO_5036191999" description="SUEL-type lectin domain-containing protein" evidence="1">
    <location>
        <begin position="36"/>
        <end position="287"/>
    </location>
</feature>
<proteinExistence type="predicted"/>
<sequence>MSTTTSSKFFPSQGSTNLLVVAMMVMVSTPAGVQARIGGGVRDKANKIPRHLPPVTTCFFNPNTDLNVPNTEPITLGNADGSFTCGRGANSPSCEDGEFRYCNKVICEKTGSCDNVKVLGTEDTTTVVECSGKDSCLGLQTEYVDEVKCTGKDSCLGSENLGLLGPVECSGKGSCAESLFAVQSSDQEGVSVTCSGKDSCEGSDIQIPGFVDCSGKNACLDASINTPSSVILPSVRDSFFPIDIIYADCVEMTSPSDGCTYRAFYAPRDTPDPVDCFTIAQQSCPTV</sequence>
<keyword evidence="1" id="KW-0732">Signal</keyword>
<reference evidence="3" key="1">
    <citation type="submission" date="2021-01" db="EMBL/GenBank/DDBJ databases">
        <authorList>
            <person name="Corre E."/>
            <person name="Pelletier E."/>
            <person name="Niang G."/>
            <person name="Scheremetjew M."/>
            <person name="Finn R."/>
            <person name="Kale V."/>
            <person name="Holt S."/>
            <person name="Cochrane G."/>
            <person name="Meng A."/>
            <person name="Brown T."/>
            <person name="Cohen L."/>
        </authorList>
    </citation>
    <scope>NUCLEOTIDE SEQUENCE</scope>
    <source>
        <strain evidence="3">CCMP125</strain>
    </source>
</reference>
<name>A0A6U2YBN3_9STRA</name>
<organism evidence="3">
    <name type="scientific">Entomoneis paludosa</name>
    <dbReference type="NCBI Taxonomy" id="265537"/>
    <lineage>
        <taxon>Eukaryota</taxon>
        <taxon>Sar</taxon>
        <taxon>Stramenopiles</taxon>
        <taxon>Ochrophyta</taxon>
        <taxon>Bacillariophyta</taxon>
        <taxon>Bacillariophyceae</taxon>
        <taxon>Bacillariophycidae</taxon>
        <taxon>Entomoneidaceae</taxon>
        <taxon>Entomoneis</taxon>
    </lineage>
</organism>
<evidence type="ECO:0000313" key="2">
    <source>
        <dbReference type="EMBL" id="CAD9948825.1"/>
    </source>
</evidence>